<comment type="caution">
    <text evidence="1">The sequence shown here is derived from an EMBL/GenBank/DDBJ whole genome shotgun (WGS) entry which is preliminary data.</text>
</comment>
<proteinExistence type="predicted"/>
<gene>
    <name evidence="1" type="ORF">GBF38_011552</name>
</gene>
<accession>A0ACB7F468</accession>
<dbReference type="EMBL" id="CM024806">
    <property type="protein sequence ID" value="KAG8008979.1"/>
    <property type="molecule type" value="Genomic_DNA"/>
</dbReference>
<keyword evidence="2" id="KW-1185">Reference proteome</keyword>
<sequence length="55" mass="5870">AVPKASEPPLGSHGRNLAWALDGDRTALGSNGDVDSRVTRVGGRDRRRRACQVNT</sequence>
<organism evidence="1 2">
    <name type="scientific">Nibea albiflora</name>
    <name type="common">Yellow drum</name>
    <name type="synonym">Corvina albiflora</name>
    <dbReference type="NCBI Taxonomy" id="240163"/>
    <lineage>
        <taxon>Eukaryota</taxon>
        <taxon>Metazoa</taxon>
        <taxon>Chordata</taxon>
        <taxon>Craniata</taxon>
        <taxon>Vertebrata</taxon>
        <taxon>Euteleostomi</taxon>
        <taxon>Actinopterygii</taxon>
        <taxon>Neopterygii</taxon>
        <taxon>Teleostei</taxon>
        <taxon>Neoteleostei</taxon>
        <taxon>Acanthomorphata</taxon>
        <taxon>Eupercaria</taxon>
        <taxon>Sciaenidae</taxon>
        <taxon>Nibea</taxon>
    </lineage>
</organism>
<reference evidence="1" key="1">
    <citation type="submission" date="2020-04" db="EMBL/GenBank/DDBJ databases">
        <title>A chromosome-scale assembly and high-density genetic map of the yellow drum (Nibea albiflora) genome.</title>
        <authorList>
            <person name="Xu D."/>
            <person name="Zhang W."/>
            <person name="Chen R."/>
            <person name="Tan P."/>
            <person name="Wang L."/>
            <person name="Song H."/>
            <person name="Tian L."/>
            <person name="Zhu Q."/>
            <person name="Wang B."/>
        </authorList>
    </citation>
    <scope>NUCLEOTIDE SEQUENCE</scope>
    <source>
        <strain evidence="1">ZJHYS-2018</strain>
    </source>
</reference>
<dbReference type="Proteomes" id="UP000805704">
    <property type="component" value="Chromosome 18"/>
</dbReference>
<evidence type="ECO:0000313" key="1">
    <source>
        <dbReference type="EMBL" id="KAG8008979.1"/>
    </source>
</evidence>
<evidence type="ECO:0000313" key="2">
    <source>
        <dbReference type="Proteomes" id="UP000805704"/>
    </source>
</evidence>
<feature type="non-terminal residue" evidence="1">
    <location>
        <position position="1"/>
    </location>
</feature>
<name>A0ACB7F468_NIBAL</name>
<feature type="non-terminal residue" evidence="1">
    <location>
        <position position="55"/>
    </location>
</feature>
<protein>
    <submittedName>
        <fullName evidence="1">Uncharacterized protein</fullName>
    </submittedName>
</protein>